<feature type="compositionally biased region" description="Basic and acidic residues" evidence="1">
    <location>
        <begin position="206"/>
        <end position="215"/>
    </location>
</feature>
<comment type="caution">
    <text evidence="2">The sequence shown here is derived from an EMBL/GenBank/DDBJ whole genome shotgun (WGS) entry which is preliminary data.</text>
</comment>
<name>A0A9Q1HG39_HOLLE</name>
<evidence type="ECO:0000313" key="2">
    <source>
        <dbReference type="EMBL" id="KAJ8048537.1"/>
    </source>
</evidence>
<organism evidence="2 3">
    <name type="scientific">Holothuria leucospilota</name>
    <name type="common">Black long sea cucumber</name>
    <name type="synonym">Mertensiothuria leucospilota</name>
    <dbReference type="NCBI Taxonomy" id="206669"/>
    <lineage>
        <taxon>Eukaryota</taxon>
        <taxon>Metazoa</taxon>
        <taxon>Echinodermata</taxon>
        <taxon>Eleutherozoa</taxon>
        <taxon>Echinozoa</taxon>
        <taxon>Holothuroidea</taxon>
        <taxon>Aspidochirotacea</taxon>
        <taxon>Aspidochirotida</taxon>
        <taxon>Holothuriidae</taxon>
        <taxon>Holothuria</taxon>
    </lineage>
</organism>
<dbReference type="AlphaFoldDB" id="A0A9Q1HG39"/>
<feature type="region of interest" description="Disordered" evidence="1">
    <location>
        <begin position="148"/>
        <end position="215"/>
    </location>
</feature>
<dbReference type="Proteomes" id="UP001152320">
    <property type="component" value="Chromosome 1"/>
</dbReference>
<reference evidence="2" key="1">
    <citation type="submission" date="2021-10" db="EMBL/GenBank/DDBJ databases">
        <title>Tropical sea cucumber genome reveals ecological adaptation and Cuvierian tubules defense mechanism.</title>
        <authorList>
            <person name="Chen T."/>
        </authorList>
    </citation>
    <scope>NUCLEOTIDE SEQUENCE</scope>
    <source>
        <strain evidence="2">Nanhai2018</strain>
        <tissue evidence="2">Muscle</tissue>
    </source>
</reference>
<dbReference type="EMBL" id="JAIZAY010000001">
    <property type="protein sequence ID" value="KAJ8048537.1"/>
    <property type="molecule type" value="Genomic_DNA"/>
</dbReference>
<evidence type="ECO:0000313" key="3">
    <source>
        <dbReference type="Proteomes" id="UP001152320"/>
    </source>
</evidence>
<evidence type="ECO:0000256" key="1">
    <source>
        <dbReference type="SAM" id="MobiDB-lite"/>
    </source>
</evidence>
<accession>A0A9Q1HG39</accession>
<keyword evidence="3" id="KW-1185">Reference proteome</keyword>
<feature type="compositionally biased region" description="Basic residues" evidence="1">
    <location>
        <begin position="194"/>
        <end position="205"/>
    </location>
</feature>
<proteinExistence type="predicted"/>
<sequence>MRSIRSCMANFAVTLRVMNRLKEFRIVRTRRGSRAGIQRRIKQTKAPNYSFAYGFSSNVNSLQGKFIHLEQIVKTMSNLCFMALQGNKLKTIGDERKDENGQYQVADEALQISNFYMHRLDRDYLANGGGLITYVSKGWTVTVQSPEGVTKKRNSSHVKKFESGGEVTPQEESSERGSKSEASGGIADDVGIKQSRRVGTHKMPSRFKDFVIDTK</sequence>
<protein>
    <submittedName>
        <fullName evidence="2">Uncharacterized protein</fullName>
    </submittedName>
</protein>
<gene>
    <name evidence="2" type="ORF">HOLleu_00890</name>
</gene>